<evidence type="ECO:0000313" key="1">
    <source>
        <dbReference type="EMBL" id="AFS16961.1"/>
    </source>
</evidence>
<protein>
    <submittedName>
        <fullName evidence="1">p40 protein</fullName>
    </submittedName>
</protein>
<dbReference type="AlphaFoldDB" id="J9WNJ6"/>
<dbReference type="HOGENOM" id="CLU_3313039_0_0_11"/>
<organism evidence="1 2">
    <name type="scientific">Mycobacterium indicus pranii (strain DSM 45239 / MTCC 9506)</name>
    <dbReference type="NCBI Taxonomy" id="1232724"/>
    <lineage>
        <taxon>Bacteria</taxon>
        <taxon>Bacillati</taxon>
        <taxon>Actinomycetota</taxon>
        <taxon>Actinomycetes</taxon>
        <taxon>Mycobacteriales</taxon>
        <taxon>Mycobacteriaceae</taxon>
        <taxon>Mycobacterium</taxon>
        <taxon>Mycobacterium avium complex (MAC)</taxon>
    </lineage>
</organism>
<dbReference type="EMBL" id="CP002275">
    <property type="protein sequence ID" value="AFS16961.1"/>
    <property type="molecule type" value="Genomic_DNA"/>
</dbReference>
<sequence>MLAGCGIEGQSGSGPNVDLLVPIFPSKSTFGANRRGAHR</sequence>
<reference evidence="1 2" key="2">
    <citation type="journal article" date="2012" name="Nucleic Acids Res.">
        <title>Massive gene acquisitions in Mycobacterium indicus pranii provide a perspective on mycobacterial evolution.</title>
        <authorList>
            <person name="Saini V."/>
            <person name="Raghuvanshi S."/>
            <person name="Khurana J.P."/>
            <person name="Ahmed N."/>
            <person name="Hasnain S.E."/>
            <person name="Tyagi A.K."/>
            <person name="Tyagi A.K."/>
        </authorList>
    </citation>
    <scope>NUCLEOTIDE SEQUENCE [LARGE SCALE GENOMIC DNA]</scope>
    <source>
        <strain evidence="2">DSM 45239 / MTCC 9506</strain>
    </source>
</reference>
<gene>
    <name evidence="1" type="ORF">MIP_07385</name>
</gene>
<name>J9WNJ6_MYCIP</name>
<accession>J9WNJ6</accession>
<dbReference type="PATRIC" id="fig|1232724.3.peg.5008"/>
<dbReference type="Proteomes" id="UP000007329">
    <property type="component" value="Chromosome"/>
</dbReference>
<evidence type="ECO:0000313" key="2">
    <source>
        <dbReference type="Proteomes" id="UP000007329"/>
    </source>
</evidence>
<dbReference type="KEGG" id="mid:MIP_07385"/>
<proteinExistence type="predicted"/>
<reference evidence="1 2" key="1">
    <citation type="journal article" date="2007" name="PLoS ONE">
        <title>Molecular analysis of a leprosy immunotherapeutic bacillus provides insights into Mycobacterium evolution.</title>
        <authorList>
            <person name="Ahmed N."/>
            <person name="Saini V."/>
            <person name="Raghuvanshi S."/>
            <person name="Khurana J.P."/>
            <person name="Tyagi A.K."/>
            <person name="Tyagi A.K."/>
            <person name="Hasnain S.E."/>
        </authorList>
    </citation>
    <scope>NUCLEOTIDE SEQUENCE [LARGE SCALE GENOMIC DNA]</scope>
    <source>
        <strain evidence="1">MTCC 9506</strain>
    </source>
</reference>